<organism evidence="2 3">
    <name type="scientific">Bordetella ansorpii</name>
    <dbReference type="NCBI Taxonomy" id="288768"/>
    <lineage>
        <taxon>Bacteria</taxon>
        <taxon>Pseudomonadati</taxon>
        <taxon>Pseudomonadota</taxon>
        <taxon>Betaproteobacteria</taxon>
        <taxon>Burkholderiales</taxon>
        <taxon>Alcaligenaceae</taxon>
        <taxon>Bordetella</taxon>
    </lineage>
</organism>
<dbReference type="AlphaFoldDB" id="A0A157QM15"/>
<accession>A0A157QM15</accession>
<gene>
    <name evidence="2" type="ORF">SAMEA1982600_03722</name>
</gene>
<dbReference type="Proteomes" id="UP000077037">
    <property type="component" value="Unassembled WGS sequence"/>
</dbReference>
<evidence type="ECO:0000313" key="2">
    <source>
        <dbReference type="EMBL" id="SAI46807.1"/>
    </source>
</evidence>
<dbReference type="OrthoDB" id="8686352at2"/>
<evidence type="ECO:0000256" key="1">
    <source>
        <dbReference type="SAM" id="MobiDB-lite"/>
    </source>
</evidence>
<dbReference type="RefSeq" id="WP_066416759.1">
    <property type="nucleotide sequence ID" value="NZ_FKBS01000025.1"/>
</dbReference>
<protein>
    <submittedName>
        <fullName evidence="2">Uncharacterized protein</fullName>
    </submittedName>
</protein>
<name>A0A157QM15_9BORD</name>
<evidence type="ECO:0000313" key="3">
    <source>
        <dbReference type="Proteomes" id="UP000077037"/>
    </source>
</evidence>
<dbReference type="EMBL" id="FKBS01000025">
    <property type="protein sequence ID" value="SAI46807.1"/>
    <property type="molecule type" value="Genomic_DNA"/>
</dbReference>
<sequence>MKAGLVLVVLLGSLALTAYTYGPFLNAQGNHDGARTVPRGQQTPQSNALRQQFCQARGGVDVTDEGDVTVSAGAAHVIVCQFPQGSPPDTGGYVPIDPLPEGKALSPDVPLRPAPPSMPGTHGARDDGARPYFGFISESSLDDPAIAIYPVNQFSVATGQSFYAAGTFVFANVTRPTPVSIRAAIPALNCSWLWDSDIPKDDTTITGYMACHAWRRGGHITHITACVVDAACTLDQGAIVIAPGSGLPDRRASETFAVRKWSDTSGLVGPDGRDATPRHRIAQHPEIS</sequence>
<reference evidence="2 3" key="1">
    <citation type="submission" date="2016-03" db="EMBL/GenBank/DDBJ databases">
        <authorList>
            <consortium name="Pathogen Informatics"/>
        </authorList>
    </citation>
    <scope>NUCLEOTIDE SEQUENCE [LARGE SCALE GENOMIC DNA]</scope>
    <source>
        <strain evidence="2 3">NCTC13364</strain>
    </source>
</reference>
<proteinExistence type="predicted"/>
<feature type="region of interest" description="Disordered" evidence="1">
    <location>
        <begin position="267"/>
        <end position="288"/>
    </location>
</feature>